<dbReference type="InterPro" id="IPR010982">
    <property type="entry name" value="Lambda_DNA-bd_dom_sf"/>
</dbReference>
<gene>
    <name evidence="1" type="ORF">HMPREF9192_1041</name>
</gene>
<organism evidence="1 2">
    <name type="scientific">Streptococcus vestibularis F0396</name>
    <dbReference type="NCBI Taxonomy" id="904306"/>
    <lineage>
        <taxon>Bacteria</taxon>
        <taxon>Bacillati</taxon>
        <taxon>Bacillota</taxon>
        <taxon>Bacilli</taxon>
        <taxon>Lactobacillales</taxon>
        <taxon>Streptococcaceae</taxon>
        <taxon>Streptococcus</taxon>
    </lineage>
</organism>
<evidence type="ECO:0008006" key="3">
    <source>
        <dbReference type="Google" id="ProtNLM"/>
    </source>
</evidence>
<proteinExistence type="predicted"/>
<dbReference type="OrthoDB" id="2229357at2"/>
<dbReference type="Gene3D" id="1.10.260.40">
    <property type="entry name" value="lambda repressor-like DNA-binding domains"/>
    <property type="match status" value="1"/>
</dbReference>
<comment type="caution">
    <text evidence="1">The sequence shown here is derived from an EMBL/GenBank/DDBJ whole genome shotgun (WGS) entry which is preliminary data.</text>
</comment>
<dbReference type="AlphaFoldDB" id="E3CRW8"/>
<evidence type="ECO:0000313" key="1">
    <source>
        <dbReference type="EMBL" id="EFQ59565.1"/>
    </source>
</evidence>
<dbReference type="SUPFAM" id="SSF47413">
    <property type="entry name" value="lambda repressor-like DNA-binding domains"/>
    <property type="match status" value="1"/>
</dbReference>
<evidence type="ECO:0000313" key="2">
    <source>
        <dbReference type="Proteomes" id="UP000004896"/>
    </source>
</evidence>
<name>E3CRW8_STRVE</name>
<dbReference type="EMBL" id="AEKO01000007">
    <property type="protein sequence ID" value="EFQ59565.1"/>
    <property type="molecule type" value="Genomic_DNA"/>
</dbReference>
<dbReference type="Proteomes" id="UP000004896">
    <property type="component" value="Unassembled WGS sequence"/>
</dbReference>
<reference evidence="1 2" key="1">
    <citation type="submission" date="2010-10" db="EMBL/GenBank/DDBJ databases">
        <authorList>
            <person name="Durkin A.S."/>
            <person name="Madupu R."/>
            <person name="Torralba M."/>
            <person name="Gillis M."/>
            <person name="Methe B."/>
            <person name="Sutton G."/>
            <person name="Nelson K.E."/>
        </authorList>
    </citation>
    <scope>NUCLEOTIDE SEQUENCE [LARGE SCALE GENOMIC DNA]</scope>
    <source>
        <strain evidence="1 2">F0396</strain>
    </source>
</reference>
<dbReference type="GO" id="GO:0003677">
    <property type="term" value="F:DNA binding"/>
    <property type="evidence" value="ECO:0007669"/>
    <property type="project" value="InterPro"/>
</dbReference>
<sequence length="60" mass="6954">MLISENMAVTVRKKRAVECLTKTQLASVLNVDRRTLAKIEQGNYDTSKRIYHSVMEWLVD</sequence>
<protein>
    <recommendedName>
        <fullName evidence="3">HTH cro/C1-type domain-containing protein</fullName>
    </recommendedName>
</protein>
<accession>E3CRW8</accession>